<dbReference type="RefSeq" id="XP_028477361.1">
    <property type="nucleotide sequence ID" value="XM_028622469.1"/>
</dbReference>
<name>A0A427XX24_9TREE</name>
<evidence type="ECO:0000256" key="2">
    <source>
        <dbReference type="PROSITE-ProRule" id="PRU00332"/>
    </source>
</evidence>
<dbReference type="CDD" id="cd07323">
    <property type="entry name" value="LAM"/>
    <property type="match status" value="1"/>
</dbReference>
<feature type="compositionally biased region" description="Basic and acidic residues" evidence="3">
    <location>
        <begin position="382"/>
        <end position="391"/>
    </location>
</feature>
<evidence type="ECO:0000259" key="4">
    <source>
        <dbReference type="PROSITE" id="PS50961"/>
    </source>
</evidence>
<reference evidence="5 6" key="1">
    <citation type="submission" date="2018-11" db="EMBL/GenBank/DDBJ databases">
        <title>Genome sequence of Apiotrichum porosum DSM 27194.</title>
        <authorList>
            <person name="Aliyu H."/>
            <person name="Gorte O."/>
            <person name="Ochsenreither K."/>
        </authorList>
    </citation>
    <scope>NUCLEOTIDE SEQUENCE [LARGE SCALE GENOMIC DNA]</scope>
    <source>
        <strain evidence="5 6">DSM 27194</strain>
    </source>
</reference>
<keyword evidence="1 2" id="KW-0694">RNA-binding</keyword>
<feature type="compositionally biased region" description="Basic and acidic residues" evidence="3">
    <location>
        <begin position="826"/>
        <end position="839"/>
    </location>
</feature>
<evidence type="ECO:0000256" key="1">
    <source>
        <dbReference type="ARBA" id="ARBA00022884"/>
    </source>
</evidence>
<dbReference type="GO" id="GO:0045727">
    <property type="term" value="P:positive regulation of translation"/>
    <property type="evidence" value="ECO:0007669"/>
    <property type="project" value="TreeGrafter"/>
</dbReference>
<gene>
    <name evidence="5" type="ORF">EHS24_007093</name>
</gene>
<comment type="caution">
    <text evidence="5">The sequence shown here is derived from an EMBL/GenBank/DDBJ whole genome shotgun (WGS) entry which is preliminary data.</text>
</comment>
<dbReference type="AlphaFoldDB" id="A0A427XX24"/>
<dbReference type="GO" id="GO:0010494">
    <property type="term" value="C:cytoplasmic stress granule"/>
    <property type="evidence" value="ECO:0007669"/>
    <property type="project" value="TreeGrafter"/>
</dbReference>
<dbReference type="SMART" id="SM00715">
    <property type="entry name" value="LA"/>
    <property type="match status" value="1"/>
</dbReference>
<dbReference type="EMBL" id="RSCE01000004">
    <property type="protein sequence ID" value="RSH83409.1"/>
    <property type="molecule type" value="Genomic_DNA"/>
</dbReference>
<feature type="region of interest" description="Disordered" evidence="3">
    <location>
        <begin position="274"/>
        <end position="569"/>
    </location>
</feature>
<organism evidence="5 6">
    <name type="scientific">Apiotrichum porosum</name>
    <dbReference type="NCBI Taxonomy" id="105984"/>
    <lineage>
        <taxon>Eukaryota</taxon>
        <taxon>Fungi</taxon>
        <taxon>Dikarya</taxon>
        <taxon>Basidiomycota</taxon>
        <taxon>Agaricomycotina</taxon>
        <taxon>Tremellomycetes</taxon>
        <taxon>Trichosporonales</taxon>
        <taxon>Trichosporonaceae</taxon>
        <taxon>Apiotrichum</taxon>
    </lineage>
</organism>
<feature type="compositionally biased region" description="Polar residues" evidence="3">
    <location>
        <begin position="482"/>
        <end position="499"/>
    </location>
</feature>
<feature type="region of interest" description="Disordered" evidence="3">
    <location>
        <begin position="23"/>
        <end position="259"/>
    </location>
</feature>
<dbReference type="GeneID" id="39591636"/>
<dbReference type="SUPFAM" id="SSF46785">
    <property type="entry name" value="Winged helix' DNA-binding domain"/>
    <property type="match status" value="1"/>
</dbReference>
<dbReference type="InterPro" id="IPR045180">
    <property type="entry name" value="La_dom_prot"/>
</dbReference>
<dbReference type="InterPro" id="IPR036388">
    <property type="entry name" value="WH-like_DNA-bd_sf"/>
</dbReference>
<feature type="region of interest" description="Disordered" evidence="3">
    <location>
        <begin position="799"/>
        <end position="839"/>
    </location>
</feature>
<feature type="compositionally biased region" description="Polar residues" evidence="3">
    <location>
        <begin position="816"/>
        <end position="825"/>
    </location>
</feature>
<evidence type="ECO:0000256" key="3">
    <source>
        <dbReference type="SAM" id="MobiDB-lite"/>
    </source>
</evidence>
<feature type="compositionally biased region" description="Basic and acidic residues" evidence="3">
    <location>
        <begin position="83"/>
        <end position="135"/>
    </location>
</feature>
<feature type="compositionally biased region" description="Low complexity" evidence="3">
    <location>
        <begin position="183"/>
        <end position="198"/>
    </location>
</feature>
<accession>A0A427XX24</accession>
<feature type="compositionally biased region" description="Basic and acidic residues" evidence="3">
    <location>
        <begin position="337"/>
        <end position="353"/>
    </location>
</feature>
<dbReference type="PANTHER" id="PTHR22792:SF132">
    <property type="entry name" value="LA-RELATED PROTEIN 1"/>
    <property type="match status" value="1"/>
</dbReference>
<dbReference type="InterPro" id="IPR036390">
    <property type="entry name" value="WH_DNA-bd_sf"/>
</dbReference>
<dbReference type="GO" id="GO:0005829">
    <property type="term" value="C:cytosol"/>
    <property type="evidence" value="ECO:0007669"/>
    <property type="project" value="TreeGrafter"/>
</dbReference>
<dbReference type="PROSITE" id="PS50961">
    <property type="entry name" value="HTH_LA"/>
    <property type="match status" value="1"/>
</dbReference>
<dbReference type="OrthoDB" id="340227at2759"/>
<dbReference type="Pfam" id="PF05383">
    <property type="entry name" value="La"/>
    <property type="match status" value="1"/>
</dbReference>
<dbReference type="Gene3D" id="1.10.10.10">
    <property type="entry name" value="Winged helix-like DNA-binding domain superfamily/Winged helix DNA-binding domain"/>
    <property type="match status" value="1"/>
</dbReference>
<feature type="compositionally biased region" description="Low complexity" evidence="3">
    <location>
        <begin position="139"/>
        <end position="155"/>
    </location>
</feature>
<proteinExistence type="predicted"/>
<feature type="compositionally biased region" description="Pro residues" evidence="3">
    <location>
        <begin position="239"/>
        <end position="259"/>
    </location>
</feature>
<dbReference type="InterPro" id="IPR006630">
    <property type="entry name" value="La_HTH"/>
</dbReference>
<feature type="compositionally biased region" description="Low complexity" evidence="3">
    <location>
        <begin position="500"/>
        <end position="511"/>
    </location>
</feature>
<feature type="compositionally biased region" description="Low complexity" evidence="3">
    <location>
        <begin position="27"/>
        <end position="59"/>
    </location>
</feature>
<feature type="compositionally biased region" description="Polar residues" evidence="3">
    <location>
        <begin position="524"/>
        <end position="537"/>
    </location>
</feature>
<dbReference type="STRING" id="105984.A0A427XX24"/>
<feature type="compositionally biased region" description="Basic and acidic residues" evidence="3">
    <location>
        <begin position="401"/>
        <end position="412"/>
    </location>
</feature>
<sequence>MPSSQAKSTSVFHALGSYADRIKEQGNSKSLSSSAATASGTTSPSGSSSISPSPTPGSAKPAAPAVVEDDGPWETVRTSRKSRPTERAIVADEKRGSNSRNWREREEKPEAAKKETTTADDDRRSASQVAKKETPTPETPASKAQTTTSSSATATPPKPVWGSATPGLTPTSAPATVLETPLSARDPASPSADAGASAQLSSEPASVTVEETKVAKAPVSGETSWRAETKAADAAPVPVVAPAPTPAPAPKPKVAPPPAVNAWDLRKKQMAVPAAKAPVPALQSGSVAAEPEASTSEVKVGKKQKKKAAAAAAGENAPAPVTDTSLWPDINTAVETVKTEDKRTKQQEKKDAESPVVVEEQPAVPGKKQKWKAIPAEELQEAADKAAESSRRQTTKANKQRAKDSEGGDTKGSRAKKGANGTESSKKAAARARSSSQTSDIHLPANPEGQRGANGTRFGTAGASSDLAELERGVNGDAAANGSLSAPMSRQHSQQSKQRVSPSGSSVPLSPEQGSREFDGARGSSASPQQAFNTSASLPRPPRQRERDARGGYTARGRGGFNRQTSGQRMMYPELSPLGTNAELANLYSRGYGLGYPVYPVPPAGYAVAGYDASASTYGGVPVFPRPNMPPPPQPVSQVANLDALRYYVLGQVEYYFSMQNLAMDFFLRQQMDSEGWIEVPMIASFNRIKSLTPDVSIVREVMEVSTLLEVKDDMVRLASGESKRWVLPDAKPCKFGPTPISSSGSPKKYTGESAAEISHGIPLSVETASALGIEDLMPAIPGPKFDVEIALMRNAGGNASSSASVLNSDEGKTMTPATSIAGDTTKSDDGEEAAKQQQ</sequence>
<dbReference type="PANTHER" id="PTHR22792">
    <property type="entry name" value="LUPUS LA PROTEIN-RELATED"/>
    <property type="match status" value="1"/>
</dbReference>
<keyword evidence="6" id="KW-1185">Reference proteome</keyword>
<dbReference type="GO" id="GO:0003723">
    <property type="term" value="F:RNA binding"/>
    <property type="evidence" value="ECO:0007669"/>
    <property type="project" value="UniProtKB-UniRule"/>
</dbReference>
<dbReference type="Proteomes" id="UP000279236">
    <property type="component" value="Unassembled WGS sequence"/>
</dbReference>
<protein>
    <recommendedName>
        <fullName evidence="4">HTH La-type RNA-binding domain-containing protein</fullName>
    </recommendedName>
</protein>
<feature type="domain" description="HTH La-type RNA-binding" evidence="4">
    <location>
        <begin position="639"/>
        <end position="729"/>
    </location>
</feature>
<evidence type="ECO:0000313" key="5">
    <source>
        <dbReference type="EMBL" id="RSH83409.1"/>
    </source>
</evidence>
<evidence type="ECO:0000313" key="6">
    <source>
        <dbReference type="Proteomes" id="UP000279236"/>
    </source>
</evidence>